<dbReference type="RefSeq" id="WP_093734176.1">
    <property type="nucleotide sequence ID" value="NZ_FNJD01000024.1"/>
</dbReference>
<sequence>MKIAVIGHVRFPIARPFMGGMEAHCWHLCRGLRARGHDVTLFAAGDSDWGGKVEPVVDIHYDREFPWHKWHGTPELTGHLDQAFERILPRIADGGFDVVHNNSLHRFPPRFAARHRIPMVTSLHVPPFDVLKRAIADGGAPWSLFTTCSQRQLATWFDDGTAPFARVVPNGIDLADWPFRPQGDGTAVWMGRITPTKGPHLAAKAAKLAGIPLTLYGTIEDQTYFDKKISPLLGEGARYGGHLQGKDLAEAIARASVLLFTPLWDEPFGLAAIEAMACGLPIATVENGAIHEVAGDVARYAGADAGELANALKEAITIPRTEARKRVERLFTLGQMLAEYVALYARAIEAVGEGFDVLDFEAFQLPPAPNLTPALDTAANRQAG</sequence>
<dbReference type="Proteomes" id="UP000198646">
    <property type="component" value="Unassembled WGS sequence"/>
</dbReference>
<dbReference type="SUPFAM" id="SSF53756">
    <property type="entry name" value="UDP-Glycosyltransferase/glycogen phosphorylase"/>
    <property type="match status" value="1"/>
</dbReference>
<gene>
    <name evidence="3" type="ORF">SAMN04488512_12424</name>
</gene>
<accession>A0ABY0SV53</accession>
<evidence type="ECO:0000313" key="3">
    <source>
        <dbReference type="EMBL" id="SDP63684.1"/>
    </source>
</evidence>
<dbReference type="InterPro" id="IPR001296">
    <property type="entry name" value="Glyco_trans_1"/>
</dbReference>
<dbReference type="InterPro" id="IPR028098">
    <property type="entry name" value="Glyco_trans_4-like_N"/>
</dbReference>
<evidence type="ECO:0000259" key="2">
    <source>
        <dbReference type="Pfam" id="PF13439"/>
    </source>
</evidence>
<keyword evidence="4" id="KW-1185">Reference proteome</keyword>
<dbReference type="Pfam" id="PF13439">
    <property type="entry name" value="Glyco_transf_4"/>
    <property type="match status" value="1"/>
</dbReference>
<dbReference type="PANTHER" id="PTHR12526:SF595">
    <property type="entry name" value="BLL5217 PROTEIN"/>
    <property type="match status" value="1"/>
</dbReference>
<evidence type="ECO:0000313" key="4">
    <source>
        <dbReference type="Proteomes" id="UP000198646"/>
    </source>
</evidence>
<dbReference type="Gene3D" id="3.40.50.2000">
    <property type="entry name" value="Glycogen Phosphorylase B"/>
    <property type="match status" value="2"/>
</dbReference>
<evidence type="ECO:0000259" key="1">
    <source>
        <dbReference type="Pfam" id="PF00534"/>
    </source>
</evidence>
<dbReference type="Pfam" id="PF00534">
    <property type="entry name" value="Glycos_transf_1"/>
    <property type="match status" value="1"/>
</dbReference>
<protein>
    <submittedName>
        <fullName evidence="3">Glycosyltransferase involved in cell wall bisynthesis</fullName>
    </submittedName>
</protein>
<feature type="domain" description="Glycosyltransferase subfamily 4-like N-terminal" evidence="2">
    <location>
        <begin position="18"/>
        <end position="175"/>
    </location>
</feature>
<name>A0ABY0SV53_9RHOB</name>
<reference evidence="3 4" key="1">
    <citation type="submission" date="2016-10" db="EMBL/GenBank/DDBJ databases">
        <authorList>
            <person name="Varghese N."/>
            <person name="Submissions S."/>
        </authorList>
    </citation>
    <scope>NUCLEOTIDE SEQUENCE [LARGE SCALE GENOMIC DNA]</scope>
    <source>
        <strain evidence="3 4">DSM 17584</strain>
    </source>
</reference>
<feature type="domain" description="Glycosyl transferase family 1" evidence="1">
    <location>
        <begin position="182"/>
        <end position="325"/>
    </location>
</feature>
<dbReference type="PANTHER" id="PTHR12526">
    <property type="entry name" value="GLYCOSYLTRANSFERASE"/>
    <property type="match status" value="1"/>
</dbReference>
<comment type="caution">
    <text evidence="3">The sequence shown here is derived from an EMBL/GenBank/DDBJ whole genome shotgun (WGS) entry which is preliminary data.</text>
</comment>
<proteinExistence type="predicted"/>
<dbReference type="EMBL" id="FNJD01000024">
    <property type="protein sequence ID" value="SDP63684.1"/>
    <property type="molecule type" value="Genomic_DNA"/>
</dbReference>
<organism evidence="3 4">
    <name type="scientific">Sulfitobacter litoralis</name>
    <dbReference type="NCBI Taxonomy" id="335975"/>
    <lineage>
        <taxon>Bacteria</taxon>
        <taxon>Pseudomonadati</taxon>
        <taxon>Pseudomonadota</taxon>
        <taxon>Alphaproteobacteria</taxon>
        <taxon>Rhodobacterales</taxon>
        <taxon>Roseobacteraceae</taxon>
        <taxon>Sulfitobacter</taxon>
    </lineage>
</organism>